<protein>
    <submittedName>
        <fullName evidence="3">Uncharacterized protein</fullName>
    </submittedName>
</protein>
<sequence>MQLSHQLRTGLNCKSVKQRERQPLRVQRSAAAPRDEQLEPSRMPARHPALVAASIAASCLLMAAPMLVPQAAMAAEDTTVVTPPAAVETAYEQEVMVAEQKGMLNFLLQQQMNAKKAAIASQRQRLQSEVVRVEAELAAKLTQQKANVVGAQTKGVGRGVGQGSGGQG</sequence>
<evidence type="ECO:0000313" key="4">
    <source>
        <dbReference type="Proteomes" id="UP000485058"/>
    </source>
</evidence>
<dbReference type="AlphaFoldDB" id="A0A699YDG5"/>
<keyword evidence="4" id="KW-1185">Reference proteome</keyword>
<proteinExistence type="predicted"/>
<feature type="region of interest" description="Disordered" evidence="2">
    <location>
        <begin position="18"/>
        <end position="43"/>
    </location>
</feature>
<accession>A0A699YDG5</accession>
<dbReference type="Proteomes" id="UP000485058">
    <property type="component" value="Unassembled WGS sequence"/>
</dbReference>
<evidence type="ECO:0000256" key="2">
    <source>
        <dbReference type="SAM" id="MobiDB-lite"/>
    </source>
</evidence>
<gene>
    <name evidence="3" type="ORF">HaLaN_02247</name>
</gene>
<feature type="non-terminal residue" evidence="3">
    <location>
        <position position="1"/>
    </location>
</feature>
<comment type="caution">
    <text evidence="3">The sequence shown here is derived from an EMBL/GenBank/DDBJ whole genome shotgun (WGS) entry which is preliminary data.</text>
</comment>
<keyword evidence="1" id="KW-0175">Coiled coil</keyword>
<evidence type="ECO:0000256" key="1">
    <source>
        <dbReference type="SAM" id="Coils"/>
    </source>
</evidence>
<organism evidence="3 4">
    <name type="scientific">Haematococcus lacustris</name>
    <name type="common">Green alga</name>
    <name type="synonym">Haematococcus pluvialis</name>
    <dbReference type="NCBI Taxonomy" id="44745"/>
    <lineage>
        <taxon>Eukaryota</taxon>
        <taxon>Viridiplantae</taxon>
        <taxon>Chlorophyta</taxon>
        <taxon>core chlorophytes</taxon>
        <taxon>Chlorophyceae</taxon>
        <taxon>CS clade</taxon>
        <taxon>Chlamydomonadales</taxon>
        <taxon>Haematococcaceae</taxon>
        <taxon>Haematococcus</taxon>
    </lineage>
</organism>
<dbReference type="EMBL" id="BLLF01000095">
    <property type="protein sequence ID" value="GFH07451.1"/>
    <property type="molecule type" value="Genomic_DNA"/>
</dbReference>
<feature type="coiled-coil region" evidence="1">
    <location>
        <begin position="116"/>
        <end position="143"/>
    </location>
</feature>
<reference evidence="3 4" key="1">
    <citation type="submission" date="2020-02" db="EMBL/GenBank/DDBJ databases">
        <title>Draft genome sequence of Haematococcus lacustris strain NIES-144.</title>
        <authorList>
            <person name="Morimoto D."/>
            <person name="Nakagawa S."/>
            <person name="Yoshida T."/>
            <person name="Sawayama S."/>
        </authorList>
    </citation>
    <scope>NUCLEOTIDE SEQUENCE [LARGE SCALE GENOMIC DNA]</scope>
    <source>
        <strain evidence="3 4">NIES-144</strain>
    </source>
</reference>
<name>A0A699YDG5_HAELA</name>
<evidence type="ECO:0000313" key="3">
    <source>
        <dbReference type="EMBL" id="GFH07451.1"/>
    </source>
</evidence>